<organism evidence="1 2">
    <name type="scientific">Acrasis kona</name>
    <dbReference type="NCBI Taxonomy" id="1008807"/>
    <lineage>
        <taxon>Eukaryota</taxon>
        <taxon>Discoba</taxon>
        <taxon>Heterolobosea</taxon>
        <taxon>Tetramitia</taxon>
        <taxon>Eutetramitia</taxon>
        <taxon>Acrasidae</taxon>
        <taxon>Acrasis</taxon>
    </lineage>
</organism>
<comment type="caution">
    <text evidence="1">The sequence shown here is derived from an EMBL/GenBank/DDBJ whole genome shotgun (WGS) entry which is preliminary data.</text>
</comment>
<dbReference type="Proteomes" id="UP001431209">
    <property type="component" value="Unassembled WGS sequence"/>
</dbReference>
<name>A0AAW2ZAL0_9EUKA</name>
<proteinExistence type="predicted"/>
<evidence type="ECO:0000313" key="1">
    <source>
        <dbReference type="EMBL" id="KAL0485834.1"/>
    </source>
</evidence>
<reference evidence="1 2" key="1">
    <citation type="submission" date="2024-03" db="EMBL/GenBank/DDBJ databases">
        <title>The Acrasis kona genome and developmental transcriptomes reveal deep origins of eukaryotic multicellular pathways.</title>
        <authorList>
            <person name="Sheikh S."/>
            <person name="Fu C.-J."/>
            <person name="Brown M.W."/>
            <person name="Baldauf S.L."/>
        </authorList>
    </citation>
    <scope>NUCLEOTIDE SEQUENCE [LARGE SCALE GENOMIC DNA]</scope>
    <source>
        <strain evidence="1 2">ATCC MYA-3509</strain>
    </source>
</reference>
<keyword evidence="2" id="KW-1185">Reference proteome</keyword>
<evidence type="ECO:0000313" key="2">
    <source>
        <dbReference type="Proteomes" id="UP001431209"/>
    </source>
</evidence>
<gene>
    <name evidence="1" type="ORF">AKO1_004125</name>
</gene>
<dbReference type="EMBL" id="JAOPGA020001171">
    <property type="protein sequence ID" value="KAL0485834.1"/>
    <property type="molecule type" value="Genomic_DNA"/>
</dbReference>
<accession>A0AAW2ZAL0</accession>
<sequence length="221" mass="24881">MTSSPVDSSDNTSCCPAHFVIKEECTCSKFGNKQFSKAKNQDILNIHNKIEGKNDMVQYLSLSMNIAHSVEELYSIIFKKYSEPVQSANNHINGTSTDEVGETIITSTPEAPFSILDFQTPAPPEKATDHLANLYTNKIHALHAVWILQANRRGILTYWETEQLLAVVYNGDFRCPIYQLMCTLYESLCCVDDTDAHNKWNPVGNMLLKELLSLIEKRSSS</sequence>
<dbReference type="AlphaFoldDB" id="A0AAW2ZAL0"/>
<protein>
    <submittedName>
        <fullName evidence="1">Uncharacterized protein</fullName>
    </submittedName>
</protein>